<name>A0ABN1T7D0_9ACTN</name>
<organism evidence="1 2">
    <name type="scientific">Streptomyces thermogriseus</name>
    <dbReference type="NCBI Taxonomy" id="75292"/>
    <lineage>
        <taxon>Bacteria</taxon>
        <taxon>Bacillati</taxon>
        <taxon>Actinomycetota</taxon>
        <taxon>Actinomycetes</taxon>
        <taxon>Kitasatosporales</taxon>
        <taxon>Streptomycetaceae</taxon>
        <taxon>Streptomyces</taxon>
    </lineage>
</organism>
<accession>A0ABN1T7D0</accession>
<gene>
    <name evidence="1" type="ORF">GCM10009564_55020</name>
</gene>
<protein>
    <submittedName>
        <fullName evidence="1">Uncharacterized protein</fullName>
    </submittedName>
</protein>
<sequence length="146" mass="16163">MLPEKSSYSFRDYATDLRTDELDNSYQTACFVHGDGEQLLVAQAEMLEYDTTESWQKEAVEQFVPASSLLPFDAGDKAVASDRVAGIYVPCASRGVRRHLSVVVQLKKQSDASASELRARLIDLAENAAVYAHTKAKCDMPSKVDR</sequence>
<evidence type="ECO:0000313" key="2">
    <source>
        <dbReference type="Proteomes" id="UP001501072"/>
    </source>
</evidence>
<proteinExistence type="predicted"/>
<keyword evidence="2" id="KW-1185">Reference proteome</keyword>
<dbReference type="RefSeq" id="WP_346074500.1">
    <property type="nucleotide sequence ID" value="NZ_BAAAHU010000118.1"/>
</dbReference>
<evidence type="ECO:0000313" key="1">
    <source>
        <dbReference type="EMBL" id="GAA1017398.1"/>
    </source>
</evidence>
<comment type="caution">
    <text evidence="1">The sequence shown here is derived from an EMBL/GenBank/DDBJ whole genome shotgun (WGS) entry which is preliminary data.</text>
</comment>
<dbReference type="EMBL" id="BAAAHU010000118">
    <property type="protein sequence ID" value="GAA1017398.1"/>
    <property type="molecule type" value="Genomic_DNA"/>
</dbReference>
<dbReference type="Proteomes" id="UP001501072">
    <property type="component" value="Unassembled WGS sequence"/>
</dbReference>
<reference evidence="1 2" key="1">
    <citation type="journal article" date="2019" name="Int. J. Syst. Evol. Microbiol.">
        <title>The Global Catalogue of Microorganisms (GCM) 10K type strain sequencing project: providing services to taxonomists for standard genome sequencing and annotation.</title>
        <authorList>
            <consortium name="The Broad Institute Genomics Platform"/>
            <consortium name="The Broad Institute Genome Sequencing Center for Infectious Disease"/>
            <person name="Wu L."/>
            <person name="Ma J."/>
        </authorList>
    </citation>
    <scope>NUCLEOTIDE SEQUENCE [LARGE SCALE GENOMIC DNA]</scope>
    <source>
        <strain evidence="1 2">JCM 11269</strain>
    </source>
</reference>